<dbReference type="EMBL" id="KZ857384">
    <property type="protein sequence ID" value="RDX54533.1"/>
    <property type="molecule type" value="Genomic_DNA"/>
</dbReference>
<reference evidence="2 3" key="1">
    <citation type="journal article" date="2018" name="Biotechnol. Biofuels">
        <title>Integrative visual omics of the white-rot fungus Polyporus brumalis exposes the biotechnological potential of its oxidative enzymes for delignifying raw plant biomass.</title>
        <authorList>
            <person name="Miyauchi S."/>
            <person name="Rancon A."/>
            <person name="Drula E."/>
            <person name="Hage H."/>
            <person name="Chaduli D."/>
            <person name="Favel A."/>
            <person name="Grisel S."/>
            <person name="Henrissat B."/>
            <person name="Herpoel-Gimbert I."/>
            <person name="Ruiz-Duenas F.J."/>
            <person name="Chevret D."/>
            <person name="Hainaut M."/>
            <person name="Lin J."/>
            <person name="Wang M."/>
            <person name="Pangilinan J."/>
            <person name="Lipzen A."/>
            <person name="Lesage-Meessen L."/>
            <person name="Navarro D."/>
            <person name="Riley R."/>
            <person name="Grigoriev I.V."/>
            <person name="Zhou S."/>
            <person name="Raouche S."/>
            <person name="Rosso M.N."/>
        </authorList>
    </citation>
    <scope>NUCLEOTIDE SEQUENCE [LARGE SCALE GENOMIC DNA]</scope>
    <source>
        <strain evidence="2 3">BRFM 1820</strain>
    </source>
</reference>
<evidence type="ECO:0000313" key="3">
    <source>
        <dbReference type="Proteomes" id="UP000256964"/>
    </source>
</evidence>
<sequence>MLCAEASPMEKPLSKRVGERPAGTVRSGPLQEASLQSRASSQCSLEDPQCHCEKTRTTALDWKKDSSLDM</sequence>
<dbReference type="AlphaFoldDB" id="A0A371DPR2"/>
<keyword evidence="3" id="KW-1185">Reference proteome</keyword>
<evidence type="ECO:0000313" key="2">
    <source>
        <dbReference type="EMBL" id="RDX54533.1"/>
    </source>
</evidence>
<feature type="region of interest" description="Disordered" evidence="1">
    <location>
        <begin position="1"/>
        <end position="40"/>
    </location>
</feature>
<name>A0A371DPR2_9APHY</name>
<protein>
    <submittedName>
        <fullName evidence="2">Uncharacterized protein</fullName>
    </submittedName>
</protein>
<proteinExistence type="predicted"/>
<organism evidence="2 3">
    <name type="scientific">Lentinus brumalis</name>
    <dbReference type="NCBI Taxonomy" id="2498619"/>
    <lineage>
        <taxon>Eukaryota</taxon>
        <taxon>Fungi</taxon>
        <taxon>Dikarya</taxon>
        <taxon>Basidiomycota</taxon>
        <taxon>Agaricomycotina</taxon>
        <taxon>Agaricomycetes</taxon>
        <taxon>Polyporales</taxon>
        <taxon>Polyporaceae</taxon>
        <taxon>Lentinus</taxon>
    </lineage>
</organism>
<accession>A0A371DPR2</accession>
<gene>
    <name evidence="2" type="ORF">OH76DRAFT_974137</name>
</gene>
<evidence type="ECO:0000256" key="1">
    <source>
        <dbReference type="SAM" id="MobiDB-lite"/>
    </source>
</evidence>
<dbReference type="Proteomes" id="UP000256964">
    <property type="component" value="Unassembled WGS sequence"/>
</dbReference>